<feature type="compositionally biased region" description="Basic and acidic residues" evidence="10">
    <location>
        <begin position="429"/>
        <end position="444"/>
    </location>
</feature>
<dbReference type="InterPro" id="IPR007287">
    <property type="entry name" value="Sof1"/>
</dbReference>
<dbReference type="FunFam" id="2.130.10.10:FF:001105">
    <property type="entry name" value="WD40-repeat-containing domain protein"/>
    <property type="match status" value="1"/>
</dbReference>
<dbReference type="InterPro" id="IPR001680">
    <property type="entry name" value="WD40_rpt"/>
</dbReference>
<dbReference type="CDD" id="cd00200">
    <property type="entry name" value="WD40"/>
    <property type="match status" value="1"/>
</dbReference>
<keyword evidence="6" id="KW-0539">Nucleus</keyword>
<evidence type="ECO:0000313" key="13">
    <source>
        <dbReference type="Proteomes" id="UP001344447"/>
    </source>
</evidence>
<feature type="domain" description="Sof1-like protein" evidence="11">
    <location>
        <begin position="354"/>
        <end position="432"/>
    </location>
</feature>
<evidence type="ECO:0000256" key="10">
    <source>
        <dbReference type="SAM" id="MobiDB-lite"/>
    </source>
</evidence>
<dbReference type="InterPro" id="IPR051733">
    <property type="entry name" value="WD_repeat_DCAF13/WDSOF1"/>
</dbReference>
<dbReference type="Pfam" id="PF00400">
    <property type="entry name" value="WD40"/>
    <property type="match status" value="5"/>
</dbReference>
<feature type="repeat" description="WD" evidence="9">
    <location>
        <begin position="105"/>
        <end position="139"/>
    </location>
</feature>
<evidence type="ECO:0000256" key="8">
    <source>
        <dbReference type="ARBA" id="ARBA00032239"/>
    </source>
</evidence>
<name>A0AAN7TYF6_9MYCE</name>
<dbReference type="InterPro" id="IPR019775">
    <property type="entry name" value="WD40_repeat_CS"/>
</dbReference>
<dbReference type="Proteomes" id="UP001344447">
    <property type="component" value="Unassembled WGS sequence"/>
</dbReference>
<comment type="subcellular location">
    <subcellularLocation>
        <location evidence="1">Nucleus</location>
        <location evidence="1">Nucleolus</location>
    </subcellularLocation>
</comment>
<dbReference type="PRINTS" id="PR00320">
    <property type="entry name" value="GPROTEINBRPT"/>
</dbReference>
<dbReference type="PANTHER" id="PTHR22851:SF0">
    <property type="entry name" value="DDB1- AND CUL4-ASSOCIATED FACTOR 13"/>
    <property type="match status" value="1"/>
</dbReference>
<evidence type="ECO:0000256" key="4">
    <source>
        <dbReference type="ARBA" id="ARBA00022574"/>
    </source>
</evidence>
<evidence type="ECO:0000256" key="1">
    <source>
        <dbReference type="ARBA" id="ARBA00004604"/>
    </source>
</evidence>
<dbReference type="Pfam" id="PF04158">
    <property type="entry name" value="Sof1"/>
    <property type="match status" value="1"/>
</dbReference>
<organism evidence="12 13">
    <name type="scientific">Dictyostelium firmibasis</name>
    <dbReference type="NCBI Taxonomy" id="79012"/>
    <lineage>
        <taxon>Eukaryota</taxon>
        <taxon>Amoebozoa</taxon>
        <taxon>Evosea</taxon>
        <taxon>Eumycetozoa</taxon>
        <taxon>Dictyostelia</taxon>
        <taxon>Dictyosteliales</taxon>
        <taxon>Dictyosteliaceae</taxon>
        <taxon>Dictyostelium</taxon>
    </lineage>
</organism>
<dbReference type="EMBL" id="JAVFKY010000004">
    <property type="protein sequence ID" value="KAK5577993.1"/>
    <property type="molecule type" value="Genomic_DNA"/>
</dbReference>
<dbReference type="SMART" id="SM00320">
    <property type="entry name" value="WD40"/>
    <property type="match status" value="7"/>
</dbReference>
<protein>
    <recommendedName>
        <fullName evidence="3">DDB1- and CUL4-associated factor 13</fullName>
    </recommendedName>
    <alternativeName>
        <fullName evidence="8">WD repeat and SOF domain-containing protein 1</fullName>
    </alternativeName>
</protein>
<dbReference type="PROSITE" id="PS00678">
    <property type="entry name" value="WD_REPEATS_1"/>
    <property type="match status" value="1"/>
</dbReference>
<dbReference type="GO" id="GO:0032040">
    <property type="term" value="C:small-subunit processome"/>
    <property type="evidence" value="ECO:0007669"/>
    <property type="project" value="TreeGrafter"/>
</dbReference>
<comment type="similarity">
    <text evidence="2">Belongs to the WD repeat DCAF13/WDSOF1 family.</text>
</comment>
<dbReference type="InterPro" id="IPR015943">
    <property type="entry name" value="WD40/YVTN_repeat-like_dom_sf"/>
</dbReference>
<keyword evidence="4 9" id="KW-0853">WD repeat</keyword>
<dbReference type="Gene3D" id="2.130.10.10">
    <property type="entry name" value="YVTN repeat-like/Quinoprotein amine dehydrogenase"/>
    <property type="match status" value="2"/>
</dbReference>
<dbReference type="AlphaFoldDB" id="A0AAN7TYF6"/>
<evidence type="ECO:0000256" key="3">
    <source>
        <dbReference type="ARBA" id="ARBA00021762"/>
    </source>
</evidence>
<feature type="region of interest" description="Disordered" evidence="10">
    <location>
        <begin position="419"/>
        <end position="444"/>
    </location>
</feature>
<evidence type="ECO:0000259" key="11">
    <source>
        <dbReference type="Pfam" id="PF04158"/>
    </source>
</evidence>
<feature type="repeat" description="WD" evidence="9">
    <location>
        <begin position="62"/>
        <end position="104"/>
    </location>
</feature>
<keyword evidence="7" id="KW-0687">Ribonucleoprotein</keyword>
<reference evidence="12 13" key="1">
    <citation type="submission" date="2023-11" db="EMBL/GenBank/DDBJ databases">
        <title>Dfirmibasis_genome.</title>
        <authorList>
            <person name="Edelbroek B."/>
            <person name="Kjellin J."/>
            <person name="Jerlstrom-Hultqvist J."/>
            <person name="Soderbom F."/>
        </authorList>
    </citation>
    <scope>NUCLEOTIDE SEQUENCE [LARGE SCALE GENOMIC DNA]</scope>
    <source>
        <strain evidence="12 13">TNS-C-14</strain>
    </source>
</reference>
<dbReference type="InterPro" id="IPR020472">
    <property type="entry name" value="WD40_PAC1"/>
</dbReference>
<evidence type="ECO:0000256" key="6">
    <source>
        <dbReference type="ARBA" id="ARBA00023242"/>
    </source>
</evidence>
<proteinExistence type="inferred from homology"/>
<dbReference type="GO" id="GO:0000462">
    <property type="term" value="P:maturation of SSU-rRNA from tricistronic rRNA transcript (SSU-rRNA, 5.8S rRNA, LSU-rRNA)"/>
    <property type="evidence" value="ECO:0007669"/>
    <property type="project" value="TreeGrafter"/>
</dbReference>
<evidence type="ECO:0000256" key="5">
    <source>
        <dbReference type="ARBA" id="ARBA00022737"/>
    </source>
</evidence>
<keyword evidence="13" id="KW-1185">Reference proteome</keyword>
<dbReference type="SUPFAM" id="SSF50978">
    <property type="entry name" value="WD40 repeat-like"/>
    <property type="match status" value="1"/>
</dbReference>
<gene>
    <name evidence="12" type="ORF">RB653_002941</name>
</gene>
<evidence type="ECO:0000313" key="12">
    <source>
        <dbReference type="EMBL" id="KAK5577993.1"/>
    </source>
</evidence>
<feature type="repeat" description="WD" evidence="9">
    <location>
        <begin position="278"/>
        <end position="319"/>
    </location>
</feature>
<dbReference type="FunFam" id="2.130.10.10:FF:001900">
    <property type="entry name" value="DDB1- and CUL4-associated factor 13"/>
    <property type="match status" value="1"/>
</dbReference>
<evidence type="ECO:0000256" key="2">
    <source>
        <dbReference type="ARBA" id="ARBA00005649"/>
    </source>
</evidence>
<feature type="repeat" description="WD" evidence="9">
    <location>
        <begin position="321"/>
        <end position="362"/>
    </location>
</feature>
<dbReference type="PANTHER" id="PTHR22851">
    <property type="entry name" value="U3 SMALL NUCLEOLAR RNA U3 SNORNA ASSOCIATED PROTEIN"/>
    <property type="match status" value="1"/>
</dbReference>
<evidence type="ECO:0000256" key="7">
    <source>
        <dbReference type="ARBA" id="ARBA00023274"/>
    </source>
</evidence>
<comment type="caution">
    <text evidence="12">The sequence shown here is derived from an EMBL/GenBank/DDBJ whole genome shotgun (WGS) entry which is preliminary data.</text>
</comment>
<dbReference type="PROSITE" id="PS50082">
    <property type="entry name" value="WD_REPEATS_2"/>
    <property type="match status" value="4"/>
</dbReference>
<dbReference type="PROSITE" id="PS50294">
    <property type="entry name" value="WD_REPEATS_REGION"/>
    <property type="match status" value="4"/>
</dbReference>
<accession>A0AAN7TYF6</accession>
<dbReference type="InterPro" id="IPR036322">
    <property type="entry name" value="WD40_repeat_dom_sf"/>
</dbReference>
<sequence>MKIKVISRSEEEETKEKASDVRKLHRNLDPNLHPFERPREYVRALNATKLDRVFAKPFIGSLSGHTDGIFTMTRHPSLLNNVASGSCDGVIKLWNLTSLTERTTVQAHNGFVRGLVFTPDGKHMVSCGEDRTIKMWKLDLPEYTFNQEVVSVYNGKNAFTSIDHQSNSSTFATSGVSVEIWKHQRSTPVQTLQWGHSTITKVKFNPIETHLLASCTTDRDVILYDIRENSPAQKLTTSMRSNSVAWCPTESFTLAIANEDENVYQYDIRNLTRAMTVHRDHVGSVLDIDYSPTGREIVSGSYDKTIRIFPVDSYKSREVYYTNRMQRIFSVLFTADSRFILSGSDDMNIRVWKANSSATMGILSNREKEKLEYQDKIKEKFKEIPELKTIATHRRVPQLVYKRRFIKNEIHKAKQRKIKNVSNNSGKSPKVEKVLSKHTIKVDN</sequence>
<evidence type="ECO:0000256" key="9">
    <source>
        <dbReference type="PROSITE-ProRule" id="PRU00221"/>
    </source>
</evidence>
<keyword evidence="5" id="KW-0677">Repeat</keyword>